<dbReference type="InterPro" id="IPR005786">
    <property type="entry name" value="B_amino_transII"/>
</dbReference>
<evidence type="ECO:0000313" key="5">
    <source>
        <dbReference type="Proteomes" id="UP000464658"/>
    </source>
</evidence>
<name>A0A5S9MJ71_BACIA</name>
<dbReference type="Proteomes" id="UP000464658">
    <property type="component" value="Chromosome"/>
</dbReference>
<reference evidence="4 5" key="1">
    <citation type="submission" date="2019-12" db="EMBL/GenBank/DDBJ databases">
        <title>Full genome sequence of a Bacillus safensis strain isolated from commercially available natto in Indonesia.</title>
        <authorList>
            <person name="Yoshida M."/>
            <person name="Uomi M."/>
            <person name="Waturangi D."/>
            <person name="Ekaputri J.J."/>
            <person name="Setiamarga D.H.E."/>
        </authorList>
    </citation>
    <scope>NUCLEOTIDE SEQUENCE [LARGE SCALE GENOMIC DNA]</scope>
    <source>
        <strain evidence="4 5">IDN1</strain>
    </source>
</reference>
<dbReference type="Gene3D" id="3.30.470.10">
    <property type="match status" value="1"/>
</dbReference>
<keyword evidence="3" id="KW-0663">Pyridoxal phosphate</keyword>
<dbReference type="SUPFAM" id="SSF56752">
    <property type="entry name" value="D-aminoacid aminotransferase-like PLP-dependent enzymes"/>
    <property type="match status" value="1"/>
</dbReference>
<proteinExistence type="inferred from homology"/>
<dbReference type="PANTHER" id="PTHR11825">
    <property type="entry name" value="SUBGROUP IIII AMINOTRANSFERASE"/>
    <property type="match status" value="1"/>
</dbReference>
<evidence type="ECO:0000256" key="3">
    <source>
        <dbReference type="ARBA" id="ARBA00022898"/>
    </source>
</evidence>
<comment type="cofactor">
    <cofactor evidence="1">
        <name>pyridoxal 5'-phosphate</name>
        <dbReference type="ChEBI" id="CHEBI:597326"/>
    </cofactor>
</comment>
<comment type="similarity">
    <text evidence="2">Belongs to the class-IV pyridoxal-phosphate-dependent aminotransferase family.</text>
</comment>
<dbReference type="GO" id="GO:0004084">
    <property type="term" value="F:branched-chain-amino-acid transaminase activity"/>
    <property type="evidence" value="ECO:0007669"/>
    <property type="project" value="InterPro"/>
</dbReference>
<dbReference type="GO" id="GO:0009081">
    <property type="term" value="P:branched-chain amino acid metabolic process"/>
    <property type="evidence" value="ECO:0007669"/>
    <property type="project" value="InterPro"/>
</dbReference>
<dbReference type="InterPro" id="IPR043131">
    <property type="entry name" value="BCAT-like_N"/>
</dbReference>
<evidence type="ECO:0008006" key="6">
    <source>
        <dbReference type="Google" id="ProtNLM"/>
    </source>
</evidence>
<organism evidence="4 5">
    <name type="scientific">Bacillus safensis</name>
    <dbReference type="NCBI Taxonomy" id="561879"/>
    <lineage>
        <taxon>Bacteria</taxon>
        <taxon>Bacillati</taxon>
        <taxon>Bacillota</taxon>
        <taxon>Bacilli</taxon>
        <taxon>Bacillales</taxon>
        <taxon>Bacillaceae</taxon>
        <taxon>Bacillus</taxon>
    </lineage>
</organism>
<dbReference type="PANTHER" id="PTHR11825:SF44">
    <property type="entry name" value="BRANCHED-CHAIN-AMINO-ACID AMINOTRANSFERASE"/>
    <property type="match status" value="1"/>
</dbReference>
<sequence length="88" mass="10376">MNLVQKKKPKPQSDQLEFGKIFTDHMFVMDYSVDKGWYDPRIIPYQAIPMDPASMVYHYGQSVFEGLKAYVSEDQKFSYSVRKKTWNA</sequence>
<protein>
    <recommendedName>
        <fullName evidence="6">Branched chain amino acid aminotransferase</fullName>
    </recommendedName>
</protein>
<gene>
    <name evidence="4" type="ORF">BsIDN1_67760</name>
</gene>
<dbReference type="AlphaFoldDB" id="A0A5S9MJ71"/>
<dbReference type="InterPro" id="IPR036038">
    <property type="entry name" value="Aminotransferase-like"/>
</dbReference>
<evidence type="ECO:0000256" key="1">
    <source>
        <dbReference type="ARBA" id="ARBA00001933"/>
    </source>
</evidence>
<dbReference type="EMBL" id="AP021906">
    <property type="protein sequence ID" value="BBP93158.1"/>
    <property type="molecule type" value="Genomic_DNA"/>
</dbReference>
<evidence type="ECO:0000256" key="2">
    <source>
        <dbReference type="ARBA" id="ARBA00009320"/>
    </source>
</evidence>
<evidence type="ECO:0000313" key="4">
    <source>
        <dbReference type="EMBL" id="BBP93158.1"/>
    </source>
</evidence>
<accession>A0A5S9MJ71</accession>